<feature type="chain" id="PRO_5045568930" evidence="1">
    <location>
        <begin position="22"/>
        <end position="173"/>
    </location>
</feature>
<dbReference type="SMART" id="SM00900">
    <property type="entry name" value="FMN_bind"/>
    <property type="match status" value="1"/>
</dbReference>
<reference evidence="3 4" key="1">
    <citation type="submission" date="2022-01" db="EMBL/GenBank/DDBJ databases">
        <title>Whole genome-based taxonomy of the Shewanellaceae.</title>
        <authorList>
            <person name="Martin-Rodriguez A.J."/>
        </authorList>
    </citation>
    <scope>NUCLEOTIDE SEQUENCE [LARGE SCALE GENOMIC DNA]</scope>
    <source>
        <strain evidence="3 4">DSM 17177</strain>
    </source>
</reference>
<accession>A0ABT0LIJ3</accession>
<protein>
    <submittedName>
        <fullName evidence="3">FMN-binding protein</fullName>
    </submittedName>
</protein>
<comment type="caution">
    <text evidence="3">The sequence shown here is derived from an EMBL/GenBank/DDBJ whole genome shotgun (WGS) entry which is preliminary data.</text>
</comment>
<keyword evidence="1" id="KW-0732">Signal</keyword>
<feature type="signal peptide" evidence="1">
    <location>
        <begin position="1"/>
        <end position="21"/>
    </location>
</feature>
<dbReference type="Proteomes" id="UP001203423">
    <property type="component" value="Unassembled WGS sequence"/>
</dbReference>
<dbReference type="EMBL" id="JAKIKS010000170">
    <property type="protein sequence ID" value="MCL1127523.1"/>
    <property type="molecule type" value="Genomic_DNA"/>
</dbReference>
<evidence type="ECO:0000259" key="2">
    <source>
        <dbReference type="SMART" id="SM00900"/>
    </source>
</evidence>
<dbReference type="Pfam" id="PF04205">
    <property type="entry name" value="FMN_bind"/>
    <property type="match status" value="1"/>
</dbReference>
<proteinExistence type="predicted"/>
<dbReference type="InterPro" id="IPR007329">
    <property type="entry name" value="FMN-bd"/>
</dbReference>
<evidence type="ECO:0000313" key="4">
    <source>
        <dbReference type="Proteomes" id="UP001203423"/>
    </source>
</evidence>
<evidence type="ECO:0000313" key="3">
    <source>
        <dbReference type="EMBL" id="MCL1127523.1"/>
    </source>
</evidence>
<evidence type="ECO:0000256" key="1">
    <source>
        <dbReference type="SAM" id="SignalP"/>
    </source>
</evidence>
<sequence length="173" mass="19838">MKFIPLLSLFIVLFNSSNTFAKGVYQTPEAFIHQALAIPTPKANIFWLDGNAQKTIETILAHRFNKLRLRYWQKNNETVWVLNEIGKESLITVGIHIKDQKIAQTKVLIYRESRGDEVRHPFFTDQFKSAKLKNDLELNKHIDGITGATLSVRALTKLSRIALWLDAQVHLKG</sequence>
<keyword evidence="4" id="KW-1185">Reference proteome</keyword>
<feature type="domain" description="FMN-binding" evidence="2">
    <location>
        <begin position="86"/>
        <end position="166"/>
    </location>
</feature>
<organism evidence="3 4">
    <name type="scientific">Shewanella surugensis</name>
    <dbReference type="NCBI Taxonomy" id="212020"/>
    <lineage>
        <taxon>Bacteria</taxon>
        <taxon>Pseudomonadati</taxon>
        <taxon>Pseudomonadota</taxon>
        <taxon>Gammaproteobacteria</taxon>
        <taxon>Alteromonadales</taxon>
        <taxon>Shewanellaceae</taxon>
        <taxon>Shewanella</taxon>
    </lineage>
</organism>
<gene>
    <name evidence="3" type="ORF">L2764_24375</name>
</gene>
<dbReference type="RefSeq" id="WP_248942964.1">
    <property type="nucleotide sequence ID" value="NZ_JAKIKS010000170.1"/>
</dbReference>
<name>A0ABT0LIJ3_9GAMM</name>